<protein>
    <submittedName>
        <fullName evidence="5">Trichohyalin-like</fullName>
    </submittedName>
</protein>
<evidence type="ECO:0000256" key="1">
    <source>
        <dbReference type="SAM" id="Coils"/>
    </source>
</evidence>
<dbReference type="OrthoDB" id="5874855at2759"/>
<dbReference type="EMBL" id="UZAF01019882">
    <property type="protein sequence ID" value="VDO64418.1"/>
    <property type="molecule type" value="Genomic_DNA"/>
</dbReference>
<dbReference type="WBParaSite" id="HPLM_0001730401-mRNA-1">
    <property type="protein sequence ID" value="HPLM_0001730401-mRNA-1"/>
    <property type="gene ID" value="HPLM_0001730401"/>
</dbReference>
<evidence type="ECO:0000313" key="4">
    <source>
        <dbReference type="Proteomes" id="UP000268014"/>
    </source>
</evidence>
<evidence type="ECO:0000256" key="2">
    <source>
        <dbReference type="SAM" id="MobiDB-lite"/>
    </source>
</evidence>
<dbReference type="AlphaFoldDB" id="A0A0N4WZE1"/>
<accession>A0A0N4WZE1</accession>
<name>A0A0N4WZE1_HAEPC</name>
<evidence type="ECO:0000313" key="5">
    <source>
        <dbReference type="WBParaSite" id="HPLM_0001730401-mRNA-1"/>
    </source>
</evidence>
<dbReference type="STRING" id="6290.A0A0N4WZE1"/>
<keyword evidence="1" id="KW-0175">Coiled coil</keyword>
<organism evidence="5">
    <name type="scientific">Haemonchus placei</name>
    <name type="common">Barber's pole worm</name>
    <dbReference type="NCBI Taxonomy" id="6290"/>
    <lineage>
        <taxon>Eukaryota</taxon>
        <taxon>Metazoa</taxon>
        <taxon>Ecdysozoa</taxon>
        <taxon>Nematoda</taxon>
        <taxon>Chromadorea</taxon>
        <taxon>Rhabditida</taxon>
        <taxon>Rhabditina</taxon>
        <taxon>Rhabditomorpha</taxon>
        <taxon>Strongyloidea</taxon>
        <taxon>Trichostrongylidae</taxon>
        <taxon>Haemonchus</taxon>
    </lineage>
</organism>
<evidence type="ECO:0000313" key="3">
    <source>
        <dbReference type="EMBL" id="VDO64418.1"/>
    </source>
</evidence>
<feature type="region of interest" description="Disordered" evidence="2">
    <location>
        <begin position="130"/>
        <end position="166"/>
    </location>
</feature>
<reference evidence="3 4" key="2">
    <citation type="submission" date="2018-11" db="EMBL/GenBank/DDBJ databases">
        <authorList>
            <consortium name="Pathogen Informatics"/>
        </authorList>
    </citation>
    <scope>NUCLEOTIDE SEQUENCE [LARGE SCALE GENOMIC DNA]</scope>
    <source>
        <strain evidence="3 4">MHpl1</strain>
    </source>
</reference>
<gene>
    <name evidence="3" type="ORF">HPLM_LOCUS17296</name>
</gene>
<proteinExistence type="predicted"/>
<feature type="coiled-coil region" evidence="1">
    <location>
        <begin position="45"/>
        <end position="106"/>
    </location>
</feature>
<dbReference type="Proteomes" id="UP000268014">
    <property type="component" value="Unassembled WGS sequence"/>
</dbReference>
<keyword evidence="4" id="KW-1185">Reference proteome</keyword>
<reference evidence="5" key="1">
    <citation type="submission" date="2017-02" db="UniProtKB">
        <authorList>
            <consortium name="WormBaseParasite"/>
        </authorList>
    </citation>
    <scope>IDENTIFICATION</scope>
</reference>
<sequence length="166" mass="19199">MLVHFAIKEGAERMTAGTQASTMKAVFLAVGLLAISAIAFAEEQKKELSEEGLAVLNQLQELRKEEEDALAAIDDENERALISKILDKEEDEADKLEEVKESTRVKRAVRRRGRRAGRARAARRRFLRRLRRNQRRAAQKRRAHARRHRKNQRRAAAKIRRIQQRG</sequence>